<sequence length="811" mass="89684">MLINDKILYLGIRHHGPGSTASMLKALADFQPDILLVEGPQEAEPLLEHLHSEQLQPPVAQLIYAGDDYRDSVFYPFTEFSPEWQAMHFARRNSLPLRFFDLPQTHSLALARQARQEAAAAAEAAEQERAQEQSEEALDENPARQVEAETVAPAAEEHAGEDDCPEQDGEPSIDSLTLSGDPLDALAAAAGFSDGERWWEHVVEQHSQGADVFAAIADAMGALRAEASAQKLSDREARREAWMRSMVRKAEKEGFQRIAVICGAWHVPALVKKVAIKDDNALIKGLPKIKLSATWIPWTYDRISYRSGYGAGVDAPGWYEHIWRYAARSDENGEPVRDGISASWLTRAARELREQGFDVAPSSVIEAVRMADTLAALREKPQPSLDEMNETIQTLFCFGDAAPLALLQRKLLVGDRIGAVPENLPKTPLQADLQAQQKSLRLKVSTVEEDLELDLRKDNGKLRSALFHRLNLLGVKWARLVSDRSGKGTFKEIWRLQWQPEFELNLIEQSLWGNNIATAATGYALEQLRNASKLSDITAWVDRLLLADLAEAIHDAIVVLQQQAATVSDVDQLMAAAPRLVNIVRYGDVRGADTSILHHVIEGFCARINIGLVYQCRNVDEDAAKVHAKLIADMTDALKLYADAERLAEWWRELSRLARQSDVNGVILGRCYRLLLGADQISGDEAANALSFALSAAEEPSHAAAWIEGLLEGSGLLLIHDDRLWSVLDAYLCALPEERFMLLLPLLRRTFSSFADGERANLRRKSRSTTAAAGAVAADPDFDYSRVNAMLPLLETMLGLGAHNDTENSSS</sequence>
<dbReference type="PANTHER" id="PTHR30634:SF14">
    <property type="match status" value="1"/>
</dbReference>
<keyword evidence="3" id="KW-1185">Reference proteome</keyword>
<accession>Q2SAV0</accession>
<dbReference type="Proteomes" id="UP000000238">
    <property type="component" value="Chromosome"/>
</dbReference>
<dbReference type="Pfam" id="PF18934">
    <property type="entry name" value="DUF5682"/>
    <property type="match status" value="1"/>
</dbReference>
<dbReference type="AlphaFoldDB" id="Q2SAV0"/>
<feature type="compositionally biased region" description="Acidic residues" evidence="1">
    <location>
        <begin position="159"/>
        <end position="171"/>
    </location>
</feature>
<dbReference type="InterPro" id="IPR050458">
    <property type="entry name" value="LolB"/>
</dbReference>
<dbReference type="KEGG" id="hch:HCH_05564"/>
<name>Q2SAV0_HAHCH</name>
<dbReference type="HOGENOM" id="CLU_009152_1_0_6"/>
<dbReference type="OrthoDB" id="9768066at2"/>
<dbReference type="EMBL" id="CP000155">
    <property type="protein sequence ID" value="ABC32224.1"/>
    <property type="molecule type" value="Genomic_DNA"/>
</dbReference>
<reference evidence="2 3" key="1">
    <citation type="journal article" date="2005" name="Nucleic Acids Res.">
        <title>Genomic blueprint of Hahella chejuensis, a marine microbe producing an algicidal agent.</title>
        <authorList>
            <person name="Jeong H."/>
            <person name="Yim J.H."/>
            <person name="Lee C."/>
            <person name="Choi S.-H."/>
            <person name="Park Y.K."/>
            <person name="Yoon S.H."/>
            <person name="Hur C.-G."/>
            <person name="Kang H.-Y."/>
            <person name="Kim D."/>
            <person name="Lee H.H."/>
            <person name="Park K.H."/>
            <person name="Park S.-H."/>
            <person name="Park H.-S."/>
            <person name="Lee H.K."/>
            <person name="Oh T.K."/>
            <person name="Kim J.F."/>
        </authorList>
    </citation>
    <scope>NUCLEOTIDE SEQUENCE [LARGE SCALE GENOMIC DNA]</scope>
    <source>
        <strain evidence="2 3">KCTC 2396</strain>
    </source>
</reference>
<dbReference type="InterPro" id="IPR043737">
    <property type="entry name" value="DUF5682"/>
</dbReference>
<dbReference type="eggNOG" id="COG1916">
    <property type="taxonomic scope" value="Bacteria"/>
</dbReference>
<evidence type="ECO:0000313" key="2">
    <source>
        <dbReference type="EMBL" id="ABC32224.1"/>
    </source>
</evidence>
<evidence type="ECO:0000256" key="1">
    <source>
        <dbReference type="SAM" id="MobiDB-lite"/>
    </source>
</evidence>
<organism evidence="2 3">
    <name type="scientific">Hahella chejuensis (strain KCTC 2396)</name>
    <dbReference type="NCBI Taxonomy" id="349521"/>
    <lineage>
        <taxon>Bacteria</taxon>
        <taxon>Pseudomonadati</taxon>
        <taxon>Pseudomonadota</taxon>
        <taxon>Gammaproteobacteria</taxon>
        <taxon>Oceanospirillales</taxon>
        <taxon>Hahellaceae</taxon>
        <taxon>Hahella</taxon>
    </lineage>
</organism>
<dbReference type="PANTHER" id="PTHR30634">
    <property type="entry name" value="OUTER MEMBRANE LOLAB LIPOPROTEIN INSERTION APPARATUS"/>
    <property type="match status" value="1"/>
</dbReference>
<feature type="region of interest" description="Disordered" evidence="1">
    <location>
        <begin position="119"/>
        <end position="178"/>
    </location>
</feature>
<proteinExistence type="predicted"/>
<gene>
    <name evidence="2" type="ordered locus">HCH_05564</name>
</gene>
<protein>
    <submittedName>
        <fullName evidence="2">Uncharacterized protein</fullName>
    </submittedName>
</protein>
<dbReference type="RefSeq" id="WP_011399287.1">
    <property type="nucleotide sequence ID" value="NC_007645.1"/>
</dbReference>
<dbReference type="STRING" id="349521.HCH_05564"/>
<evidence type="ECO:0000313" key="3">
    <source>
        <dbReference type="Proteomes" id="UP000000238"/>
    </source>
</evidence>